<reference evidence="3" key="1">
    <citation type="journal article" date="2019" name="Int. J. Syst. Evol. Microbiol.">
        <title>The Global Catalogue of Microorganisms (GCM) 10K type strain sequencing project: providing services to taxonomists for standard genome sequencing and annotation.</title>
        <authorList>
            <consortium name="The Broad Institute Genomics Platform"/>
            <consortium name="The Broad Institute Genome Sequencing Center for Infectious Disease"/>
            <person name="Wu L."/>
            <person name="Ma J."/>
        </authorList>
    </citation>
    <scope>NUCLEOTIDE SEQUENCE [LARGE SCALE GENOMIC DNA]</scope>
    <source>
        <strain evidence="3">JCM 17111</strain>
    </source>
</reference>
<evidence type="ECO:0008006" key="4">
    <source>
        <dbReference type="Google" id="ProtNLM"/>
    </source>
</evidence>
<organism evidence="2 3">
    <name type="scientific">Snuella lapsa</name>
    <dbReference type="NCBI Taxonomy" id="870481"/>
    <lineage>
        <taxon>Bacteria</taxon>
        <taxon>Pseudomonadati</taxon>
        <taxon>Bacteroidota</taxon>
        <taxon>Flavobacteriia</taxon>
        <taxon>Flavobacteriales</taxon>
        <taxon>Flavobacteriaceae</taxon>
        <taxon>Snuella</taxon>
    </lineage>
</organism>
<proteinExistence type="predicted"/>
<evidence type="ECO:0000313" key="3">
    <source>
        <dbReference type="Proteomes" id="UP001500954"/>
    </source>
</evidence>
<comment type="caution">
    <text evidence="2">The sequence shown here is derived from an EMBL/GenBank/DDBJ whole genome shotgun (WGS) entry which is preliminary data.</text>
</comment>
<dbReference type="Proteomes" id="UP001500954">
    <property type="component" value="Unassembled WGS sequence"/>
</dbReference>
<sequence>MKPLVFLLCITLFSSCKNNTNATDPTNPPAEAPTIEGAWELVSYLNYRSDGTVDTIKTSNTNKQVKMYSATKVMWTRLRVSDSLDWFGYGDYTVKDGLLTEVLDYGSKAMNNAIKEQPEFVFNIVLEKNKFSQIQVDDEGTPLYAENYIRIE</sequence>
<dbReference type="RefSeq" id="WP_345006109.1">
    <property type="nucleotide sequence ID" value="NZ_BAABCY010000061.1"/>
</dbReference>
<dbReference type="EMBL" id="BAABCY010000061">
    <property type="protein sequence ID" value="GAA3572231.1"/>
    <property type="molecule type" value="Genomic_DNA"/>
</dbReference>
<keyword evidence="3" id="KW-1185">Reference proteome</keyword>
<protein>
    <recommendedName>
        <fullName evidence="4">Lipocalin-like domain-containing protein</fullName>
    </recommendedName>
</protein>
<feature type="chain" id="PRO_5045589066" description="Lipocalin-like domain-containing protein" evidence="1">
    <location>
        <begin position="23"/>
        <end position="152"/>
    </location>
</feature>
<evidence type="ECO:0000256" key="1">
    <source>
        <dbReference type="SAM" id="SignalP"/>
    </source>
</evidence>
<accession>A0ABP6XU20</accession>
<gene>
    <name evidence="2" type="ORF">GCM10022395_21970</name>
</gene>
<dbReference type="PROSITE" id="PS51257">
    <property type="entry name" value="PROKAR_LIPOPROTEIN"/>
    <property type="match status" value="1"/>
</dbReference>
<name>A0ABP6XU20_9FLAO</name>
<feature type="signal peptide" evidence="1">
    <location>
        <begin position="1"/>
        <end position="22"/>
    </location>
</feature>
<evidence type="ECO:0000313" key="2">
    <source>
        <dbReference type="EMBL" id="GAA3572231.1"/>
    </source>
</evidence>
<keyword evidence="1" id="KW-0732">Signal</keyword>